<evidence type="ECO:0000313" key="5">
    <source>
        <dbReference type="Proteomes" id="UP001595748"/>
    </source>
</evidence>
<evidence type="ECO:0000256" key="2">
    <source>
        <dbReference type="ARBA" id="ARBA00023315"/>
    </source>
</evidence>
<protein>
    <submittedName>
        <fullName evidence="4">GNAT family N-acetyltransferase</fullName>
        <ecNumber evidence="4">2.3.1.-</ecNumber>
    </submittedName>
</protein>
<evidence type="ECO:0000259" key="3">
    <source>
        <dbReference type="PROSITE" id="PS51186"/>
    </source>
</evidence>
<dbReference type="Gene3D" id="3.40.630.30">
    <property type="match status" value="1"/>
</dbReference>
<accession>A0ABV8A1I3</accession>
<dbReference type="EC" id="2.3.1.-" evidence="4"/>
<dbReference type="InterPro" id="IPR050832">
    <property type="entry name" value="Bact_Acetyltransf"/>
</dbReference>
<dbReference type="Proteomes" id="UP001595748">
    <property type="component" value="Unassembled WGS sequence"/>
</dbReference>
<evidence type="ECO:0000256" key="1">
    <source>
        <dbReference type="ARBA" id="ARBA00022679"/>
    </source>
</evidence>
<keyword evidence="5" id="KW-1185">Reference proteome</keyword>
<keyword evidence="1 4" id="KW-0808">Transferase</keyword>
<dbReference type="GO" id="GO:0016746">
    <property type="term" value="F:acyltransferase activity"/>
    <property type="evidence" value="ECO:0007669"/>
    <property type="project" value="UniProtKB-KW"/>
</dbReference>
<dbReference type="InterPro" id="IPR016181">
    <property type="entry name" value="Acyl_CoA_acyltransferase"/>
</dbReference>
<dbReference type="InterPro" id="IPR000182">
    <property type="entry name" value="GNAT_dom"/>
</dbReference>
<dbReference type="SUPFAM" id="SSF55729">
    <property type="entry name" value="Acyl-CoA N-acyltransferases (Nat)"/>
    <property type="match status" value="1"/>
</dbReference>
<dbReference type="RefSeq" id="WP_380075715.1">
    <property type="nucleotide sequence ID" value="NZ_JBHRZF010000019.1"/>
</dbReference>
<organism evidence="4 5">
    <name type="scientific">Deinococcus antarcticus</name>
    <dbReference type="NCBI Taxonomy" id="1298767"/>
    <lineage>
        <taxon>Bacteria</taxon>
        <taxon>Thermotogati</taxon>
        <taxon>Deinococcota</taxon>
        <taxon>Deinococci</taxon>
        <taxon>Deinococcales</taxon>
        <taxon>Deinococcaceae</taxon>
        <taxon>Deinococcus</taxon>
    </lineage>
</organism>
<dbReference type="Pfam" id="PF00583">
    <property type="entry name" value="Acetyltransf_1"/>
    <property type="match status" value="1"/>
</dbReference>
<sequence>MIRSMQLTDLPDVLALLHWMDAAPEREVFAPGARDVPELQAECEDSTCLVQAGEDGVSAYCAIAPFRDGLVLEGPLSEAGPVGPLLRRALAHAEGLPVYAFCSRENTPVREALEAAGLTPMHSTAFYTASLSDFAEATVPDGYALTNLLPITEYRALYRAAEDTWAGRLDWTPEQYDAHFARDDVKLVALTRDGKPAAFAELEFHPEEGRAEVTYLAVHPAERGQKLGRTLLSLAASEARRYPELRSLRVRAHDHMKAARTLYSHAGLKHCSSIVTYMLEGEEEA</sequence>
<dbReference type="PANTHER" id="PTHR43877">
    <property type="entry name" value="AMINOALKYLPHOSPHONATE N-ACETYLTRANSFERASE-RELATED-RELATED"/>
    <property type="match status" value="1"/>
</dbReference>
<gene>
    <name evidence="4" type="ORF">ACFOPQ_02050</name>
</gene>
<dbReference type="EMBL" id="JBHRZF010000019">
    <property type="protein sequence ID" value="MFC3859554.1"/>
    <property type="molecule type" value="Genomic_DNA"/>
</dbReference>
<dbReference type="PROSITE" id="PS51186">
    <property type="entry name" value="GNAT"/>
    <property type="match status" value="1"/>
</dbReference>
<keyword evidence="2 4" id="KW-0012">Acyltransferase</keyword>
<comment type="caution">
    <text evidence="4">The sequence shown here is derived from an EMBL/GenBank/DDBJ whole genome shotgun (WGS) entry which is preliminary data.</text>
</comment>
<feature type="domain" description="N-acetyltransferase" evidence="3">
    <location>
        <begin position="146"/>
        <end position="285"/>
    </location>
</feature>
<proteinExistence type="predicted"/>
<dbReference type="CDD" id="cd04301">
    <property type="entry name" value="NAT_SF"/>
    <property type="match status" value="1"/>
</dbReference>
<evidence type="ECO:0000313" key="4">
    <source>
        <dbReference type="EMBL" id="MFC3859554.1"/>
    </source>
</evidence>
<reference evidence="5" key="1">
    <citation type="journal article" date="2019" name="Int. J. Syst. Evol. Microbiol.">
        <title>The Global Catalogue of Microorganisms (GCM) 10K type strain sequencing project: providing services to taxonomists for standard genome sequencing and annotation.</title>
        <authorList>
            <consortium name="The Broad Institute Genomics Platform"/>
            <consortium name="The Broad Institute Genome Sequencing Center for Infectious Disease"/>
            <person name="Wu L."/>
            <person name="Ma J."/>
        </authorList>
    </citation>
    <scope>NUCLEOTIDE SEQUENCE [LARGE SCALE GENOMIC DNA]</scope>
    <source>
        <strain evidence="5">CCTCC AB 2013263</strain>
    </source>
</reference>
<name>A0ABV8A1I3_9DEIO</name>